<reference evidence="1" key="2">
    <citation type="journal article" date="2024" name="Plant">
        <title>Genomic evolution and insights into agronomic trait innovations of Sesamum species.</title>
        <authorList>
            <person name="Miao H."/>
            <person name="Wang L."/>
            <person name="Qu L."/>
            <person name="Liu H."/>
            <person name="Sun Y."/>
            <person name="Le M."/>
            <person name="Wang Q."/>
            <person name="Wei S."/>
            <person name="Zheng Y."/>
            <person name="Lin W."/>
            <person name="Duan Y."/>
            <person name="Cao H."/>
            <person name="Xiong S."/>
            <person name="Wang X."/>
            <person name="Wei L."/>
            <person name="Li C."/>
            <person name="Ma Q."/>
            <person name="Ju M."/>
            <person name="Zhao R."/>
            <person name="Li G."/>
            <person name="Mu C."/>
            <person name="Tian Q."/>
            <person name="Mei H."/>
            <person name="Zhang T."/>
            <person name="Gao T."/>
            <person name="Zhang H."/>
        </authorList>
    </citation>
    <scope>NUCLEOTIDE SEQUENCE</scope>
    <source>
        <strain evidence="1">G02</strain>
    </source>
</reference>
<protein>
    <submittedName>
        <fullName evidence="1">Uncharacterized protein</fullName>
    </submittedName>
</protein>
<name>A0AAW2J1F2_SESRA</name>
<proteinExistence type="predicted"/>
<dbReference type="AlphaFoldDB" id="A0AAW2J1F2"/>
<accession>A0AAW2J1F2</accession>
<dbReference type="EMBL" id="JACGWJ010000791">
    <property type="protein sequence ID" value="KAL0288242.1"/>
    <property type="molecule type" value="Genomic_DNA"/>
</dbReference>
<sequence length="160" mass="18907">MAVTVIHQGQWCWPSASDFDIQSIMADLPCDYPLQPDQVLWKQVRSLLSPCFSFFSRLPRVSFGTSCLEASSGYRDMNLFFGLQFWSVFLQWTEYGLLRWANSVYFAGGNRGSLTAISSFTAPFRCCLDFLRRRVRFRWPNRSWHLDIFWAARRWRESIY</sequence>
<gene>
    <name evidence="1" type="ORF">Sradi_7101700</name>
</gene>
<organism evidence="1">
    <name type="scientific">Sesamum radiatum</name>
    <name type="common">Black benniseed</name>
    <dbReference type="NCBI Taxonomy" id="300843"/>
    <lineage>
        <taxon>Eukaryota</taxon>
        <taxon>Viridiplantae</taxon>
        <taxon>Streptophyta</taxon>
        <taxon>Embryophyta</taxon>
        <taxon>Tracheophyta</taxon>
        <taxon>Spermatophyta</taxon>
        <taxon>Magnoliopsida</taxon>
        <taxon>eudicotyledons</taxon>
        <taxon>Gunneridae</taxon>
        <taxon>Pentapetalae</taxon>
        <taxon>asterids</taxon>
        <taxon>lamiids</taxon>
        <taxon>Lamiales</taxon>
        <taxon>Pedaliaceae</taxon>
        <taxon>Sesamum</taxon>
    </lineage>
</organism>
<comment type="caution">
    <text evidence="1">The sequence shown here is derived from an EMBL/GenBank/DDBJ whole genome shotgun (WGS) entry which is preliminary data.</text>
</comment>
<evidence type="ECO:0000313" key="1">
    <source>
        <dbReference type="EMBL" id="KAL0288242.1"/>
    </source>
</evidence>
<reference evidence="1" key="1">
    <citation type="submission" date="2020-06" db="EMBL/GenBank/DDBJ databases">
        <authorList>
            <person name="Li T."/>
            <person name="Hu X."/>
            <person name="Zhang T."/>
            <person name="Song X."/>
            <person name="Zhang H."/>
            <person name="Dai N."/>
            <person name="Sheng W."/>
            <person name="Hou X."/>
            <person name="Wei L."/>
        </authorList>
    </citation>
    <scope>NUCLEOTIDE SEQUENCE</scope>
    <source>
        <strain evidence="1">G02</strain>
        <tissue evidence="1">Leaf</tissue>
    </source>
</reference>